<protein>
    <submittedName>
        <fullName evidence="2">Uncharacterized protein</fullName>
    </submittedName>
</protein>
<organism evidence="2 3">
    <name type="scientific">Oedothorax gibbosus</name>
    <dbReference type="NCBI Taxonomy" id="931172"/>
    <lineage>
        <taxon>Eukaryota</taxon>
        <taxon>Metazoa</taxon>
        <taxon>Ecdysozoa</taxon>
        <taxon>Arthropoda</taxon>
        <taxon>Chelicerata</taxon>
        <taxon>Arachnida</taxon>
        <taxon>Araneae</taxon>
        <taxon>Araneomorphae</taxon>
        <taxon>Entelegynae</taxon>
        <taxon>Araneoidea</taxon>
        <taxon>Linyphiidae</taxon>
        <taxon>Erigoninae</taxon>
        <taxon>Oedothorax</taxon>
    </lineage>
</organism>
<name>A0AAV6V030_9ARAC</name>
<evidence type="ECO:0000313" key="2">
    <source>
        <dbReference type="EMBL" id="KAG8189899.1"/>
    </source>
</evidence>
<dbReference type="AlphaFoldDB" id="A0AAV6V030"/>
<keyword evidence="3" id="KW-1185">Reference proteome</keyword>
<sequence length="92" mass="9846">MDPPTGKGAYAPNSSSPPPISDVTSHSYANARKTPVTAVYQPMAVKHSDPDVSSSVSLHAIETHMEDHGRASHHPTVPLSQKDPLLQEIELP</sequence>
<comment type="caution">
    <text evidence="2">The sequence shown here is derived from an EMBL/GenBank/DDBJ whole genome shotgun (WGS) entry which is preliminary data.</text>
</comment>
<feature type="region of interest" description="Disordered" evidence="1">
    <location>
        <begin position="65"/>
        <end position="92"/>
    </location>
</feature>
<evidence type="ECO:0000313" key="3">
    <source>
        <dbReference type="Proteomes" id="UP000827092"/>
    </source>
</evidence>
<feature type="region of interest" description="Disordered" evidence="1">
    <location>
        <begin position="1"/>
        <end position="29"/>
    </location>
</feature>
<evidence type="ECO:0000256" key="1">
    <source>
        <dbReference type="SAM" id="MobiDB-lite"/>
    </source>
</evidence>
<dbReference type="EMBL" id="JAFNEN010000200">
    <property type="protein sequence ID" value="KAG8189899.1"/>
    <property type="molecule type" value="Genomic_DNA"/>
</dbReference>
<gene>
    <name evidence="2" type="ORF">JTE90_018680</name>
</gene>
<accession>A0AAV6V030</accession>
<dbReference type="Proteomes" id="UP000827092">
    <property type="component" value="Unassembled WGS sequence"/>
</dbReference>
<proteinExistence type="predicted"/>
<reference evidence="2 3" key="1">
    <citation type="journal article" date="2022" name="Nat. Ecol. Evol.">
        <title>A masculinizing supergene underlies an exaggerated male reproductive morph in a spider.</title>
        <authorList>
            <person name="Hendrickx F."/>
            <person name="De Corte Z."/>
            <person name="Sonet G."/>
            <person name="Van Belleghem S.M."/>
            <person name="Kostlbacher S."/>
            <person name="Vangestel C."/>
        </authorList>
    </citation>
    <scope>NUCLEOTIDE SEQUENCE [LARGE SCALE GENOMIC DNA]</scope>
    <source>
        <strain evidence="2">W744_W776</strain>
    </source>
</reference>